<sequence length="87" mass="10593">MRHIKFLGRTVLVKDGKIEAAFKIMNRVLASEGCFENFRRNQRYEKPYLARRRFNFERCKAIYEEDMARKISFIMRKNRVEPYPGRT</sequence>
<dbReference type="PANTHER" id="PTHR21109">
    <property type="entry name" value="MITOCHONDRIAL 28S RIBOSOMAL PROTEIN S21"/>
    <property type="match status" value="1"/>
</dbReference>
<reference evidence="5" key="1">
    <citation type="submission" date="2011-08" db="EMBL/GenBank/DDBJ databases">
        <authorList>
            <person name="Rombauts S."/>
        </authorList>
    </citation>
    <scope>NUCLEOTIDE SEQUENCE</scope>
    <source>
        <strain evidence="5">London</strain>
    </source>
</reference>
<dbReference type="OMA" id="MRHAQFL"/>
<gene>
    <name evidence="4" type="primary">107362142</name>
</gene>
<dbReference type="eggNOG" id="ENOG502S4BS">
    <property type="taxonomic scope" value="Eukaryota"/>
</dbReference>
<keyword evidence="5" id="KW-1185">Reference proteome</keyword>
<evidence type="ECO:0000256" key="2">
    <source>
        <dbReference type="ARBA" id="ARBA00022980"/>
    </source>
</evidence>
<comment type="similarity">
    <text evidence="1">Belongs to the bacterial ribosomal protein bS21 family.</text>
</comment>
<dbReference type="EnsemblMetazoa" id="tetur07g02810.1">
    <property type="protein sequence ID" value="tetur07g02810.1"/>
    <property type="gene ID" value="tetur07g02810"/>
</dbReference>
<dbReference type="GO" id="GO:0003735">
    <property type="term" value="F:structural constituent of ribosome"/>
    <property type="evidence" value="ECO:0007669"/>
    <property type="project" value="InterPro"/>
</dbReference>
<dbReference type="InterPro" id="IPR001911">
    <property type="entry name" value="Ribosomal_bS21"/>
</dbReference>
<dbReference type="STRING" id="32264.T1K8W3"/>
<name>T1K8W3_TETUR</name>
<protein>
    <recommendedName>
        <fullName evidence="6">28S ribosomal protein S21, mitochondrial</fullName>
    </recommendedName>
</protein>
<proteinExistence type="inferred from homology"/>
<dbReference type="GO" id="GO:0006412">
    <property type="term" value="P:translation"/>
    <property type="evidence" value="ECO:0007669"/>
    <property type="project" value="InterPro"/>
</dbReference>
<dbReference type="AlphaFoldDB" id="T1K8W3"/>
<evidence type="ECO:0000313" key="5">
    <source>
        <dbReference type="Proteomes" id="UP000015104"/>
    </source>
</evidence>
<dbReference type="NCBIfam" id="TIGR00030">
    <property type="entry name" value="S21p"/>
    <property type="match status" value="1"/>
</dbReference>
<evidence type="ECO:0000256" key="1">
    <source>
        <dbReference type="ARBA" id="ARBA00006640"/>
    </source>
</evidence>
<dbReference type="Pfam" id="PF01165">
    <property type="entry name" value="Ribosomal_S21"/>
    <property type="match status" value="1"/>
</dbReference>
<organism evidence="4 5">
    <name type="scientific">Tetranychus urticae</name>
    <name type="common">Two-spotted spider mite</name>
    <dbReference type="NCBI Taxonomy" id="32264"/>
    <lineage>
        <taxon>Eukaryota</taxon>
        <taxon>Metazoa</taxon>
        <taxon>Ecdysozoa</taxon>
        <taxon>Arthropoda</taxon>
        <taxon>Chelicerata</taxon>
        <taxon>Arachnida</taxon>
        <taxon>Acari</taxon>
        <taxon>Acariformes</taxon>
        <taxon>Trombidiformes</taxon>
        <taxon>Prostigmata</taxon>
        <taxon>Eleutherengona</taxon>
        <taxon>Raphignathae</taxon>
        <taxon>Tetranychoidea</taxon>
        <taxon>Tetranychidae</taxon>
        <taxon>Tetranychus</taxon>
    </lineage>
</organism>
<keyword evidence="2" id="KW-0689">Ribosomal protein</keyword>
<dbReference type="KEGG" id="tut:107362142"/>
<evidence type="ECO:0000256" key="3">
    <source>
        <dbReference type="ARBA" id="ARBA00023274"/>
    </source>
</evidence>
<keyword evidence="3" id="KW-0687">Ribonucleoprotein</keyword>
<dbReference type="Proteomes" id="UP000015104">
    <property type="component" value="Unassembled WGS sequence"/>
</dbReference>
<accession>T1K8W3</accession>
<dbReference type="PANTHER" id="PTHR21109:SF0">
    <property type="entry name" value="SMALL RIBOSOMAL SUBUNIT PROTEIN BS21M"/>
    <property type="match status" value="1"/>
</dbReference>
<evidence type="ECO:0008006" key="6">
    <source>
        <dbReference type="Google" id="ProtNLM"/>
    </source>
</evidence>
<dbReference type="OrthoDB" id="2501249at2759"/>
<dbReference type="HOGENOM" id="CLU_167771_0_0_1"/>
<evidence type="ECO:0000313" key="4">
    <source>
        <dbReference type="EnsemblMetazoa" id="tetur07g02810.1"/>
    </source>
</evidence>
<reference evidence="4" key="2">
    <citation type="submission" date="2015-06" db="UniProtKB">
        <authorList>
            <consortium name="EnsemblMetazoa"/>
        </authorList>
    </citation>
    <scope>IDENTIFICATION</scope>
</reference>
<dbReference type="GO" id="GO:1990904">
    <property type="term" value="C:ribonucleoprotein complex"/>
    <property type="evidence" value="ECO:0007669"/>
    <property type="project" value="UniProtKB-KW"/>
</dbReference>
<dbReference type="GO" id="GO:0005840">
    <property type="term" value="C:ribosome"/>
    <property type="evidence" value="ECO:0007669"/>
    <property type="project" value="UniProtKB-KW"/>
</dbReference>
<dbReference type="EMBL" id="CAEY01001884">
    <property type="status" value="NOT_ANNOTATED_CDS"/>
    <property type="molecule type" value="Genomic_DNA"/>
</dbReference>